<accession>A0ACC0CPZ2</accession>
<dbReference type="EMBL" id="MU394370">
    <property type="protein sequence ID" value="KAI6082469.1"/>
    <property type="molecule type" value="Genomic_DNA"/>
</dbReference>
<proteinExistence type="predicted"/>
<dbReference type="Proteomes" id="UP001497680">
    <property type="component" value="Unassembled WGS sequence"/>
</dbReference>
<evidence type="ECO:0000313" key="2">
    <source>
        <dbReference type="Proteomes" id="UP001497680"/>
    </source>
</evidence>
<reference evidence="1 2" key="1">
    <citation type="journal article" date="2022" name="New Phytol.">
        <title>Ecological generalism drives hyperdiversity of secondary metabolite gene clusters in xylarialean endophytes.</title>
        <authorList>
            <person name="Franco M.E.E."/>
            <person name="Wisecaver J.H."/>
            <person name="Arnold A.E."/>
            <person name="Ju Y.M."/>
            <person name="Slot J.C."/>
            <person name="Ahrendt S."/>
            <person name="Moore L.P."/>
            <person name="Eastman K.E."/>
            <person name="Scott K."/>
            <person name="Konkel Z."/>
            <person name="Mondo S.J."/>
            <person name="Kuo A."/>
            <person name="Hayes R.D."/>
            <person name="Haridas S."/>
            <person name="Andreopoulos B."/>
            <person name="Riley R."/>
            <person name="LaButti K."/>
            <person name="Pangilinan J."/>
            <person name="Lipzen A."/>
            <person name="Amirebrahimi M."/>
            <person name="Yan J."/>
            <person name="Adam C."/>
            <person name="Keymanesh K."/>
            <person name="Ng V."/>
            <person name="Louie K."/>
            <person name="Northen T."/>
            <person name="Drula E."/>
            <person name="Henrissat B."/>
            <person name="Hsieh H.M."/>
            <person name="Youens-Clark K."/>
            <person name="Lutzoni F."/>
            <person name="Miadlikowska J."/>
            <person name="Eastwood D.C."/>
            <person name="Hamelin R.C."/>
            <person name="Grigoriev I.V."/>
            <person name="U'Ren J.M."/>
        </authorList>
    </citation>
    <scope>NUCLEOTIDE SEQUENCE [LARGE SCALE GENOMIC DNA]</scope>
    <source>
        <strain evidence="1 2">ER1909</strain>
    </source>
</reference>
<organism evidence="1 2">
    <name type="scientific">Hypoxylon rubiginosum</name>
    <dbReference type="NCBI Taxonomy" id="110542"/>
    <lineage>
        <taxon>Eukaryota</taxon>
        <taxon>Fungi</taxon>
        <taxon>Dikarya</taxon>
        <taxon>Ascomycota</taxon>
        <taxon>Pezizomycotina</taxon>
        <taxon>Sordariomycetes</taxon>
        <taxon>Xylariomycetidae</taxon>
        <taxon>Xylariales</taxon>
        <taxon>Hypoxylaceae</taxon>
        <taxon>Hypoxylon</taxon>
    </lineage>
</organism>
<gene>
    <name evidence="1" type="ORF">F4821DRAFT_281764</name>
</gene>
<protein>
    <submittedName>
        <fullName evidence="1">Carbohydrate-binding module family 18 protein</fullName>
    </submittedName>
</protein>
<comment type="caution">
    <text evidence="1">The sequence shown here is derived from an EMBL/GenBank/DDBJ whole genome shotgun (WGS) entry which is preliminary data.</text>
</comment>
<evidence type="ECO:0000313" key="1">
    <source>
        <dbReference type="EMBL" id="KAI6082469.1"/>
    </source>
</evidence>
<name>A0ACC0CPZ2_9PEZI</name>
<sequence length="456" mass="48109">MVRFAFTLTWISTLVSIAYGAFSTSSKNNLVVYYGQGPNQASLGTYCADPNIDVIVLSFVNLFPAQANGFPGLNFGNQCGSTVYPGPGYNGVNNATQNALYSCGPIQKDLYTCRQTTNKKILLSLGGATPQYQLSGATDGTNLANLLWGLFGPKTTTWVNAGKPRPFDYNGVGFSVDGFDLDIEHPPTDSWAGYIALVKQLRTNYGTLAGTSYFVTASPQCVVPDANLQGVLQQGTFDMLFVQYYNTPQCSAASWASANANYKPGGTVTTGGFTYDTWTSWLSSTPSKNAKLFIGLLGSSAAGSATSVLTVPQAQNIVDAYYCRTNFAGVSVWEATYAAANTYNGLNFYQNMKKDLNTSSTDTRLSCVAPVSSSTTSKTSTTSSKTSTTSTKTSTTSTKTSTTSAAAKTTFPVSTDNRCGAGVGTRCATGQCCSQYGYCGTGSTYCTGCQSGYGTC</sequence>
<keyword evidence="2" id="KW-1185">Reference proteome</keyword>